<keyword evidence="10 16" id="KW-0503">Monooxygenase</keyword>
<evidence type="ECO:0000256" key="15">
    <source>
        <dbReference type="ARBA" id="ARBA00048407"/>
    </source>
</evidence>
<keyword evidence="17" id="KW-1185">Reference proteome</keyword>
<comment type="catalytic activity">
    <reaction evidence="15">
        <text>L-lysine + NADPH + O2 = N(6)-hydroxy-L-lysine + NADP(+) + H2O</text>
        <dbReference type="Rhea" id="RHEA:23228"/>
        <dbReference type="ChEBI" id="CHEBI:15377"/>
        <dbReference type="ChEBI" id="CHEBI:15379"/>
        <dbReference type="ChEBI" id="CHEBI:32551"/>
        <dbReference type="ChEBI" id="CHEBI:57783"/>
        <dbReference type="ChEBI" id="CHEBI:57820"/>
        <dbReference type="ChEBI" id="CHEBI:58349"/>
        <dbReference type="EC" id="1.14.13.59"/>
    </reaction>
</comment>
<comment type="pathway">
    <text evidence="2">Siderophore biosynthesis.</text>
</comment>
<evidence type="ECO:0000256" key="10">
    <source>
        <dbReference type="ARBA" id="ARBA00023033"/>
    </source>
</evidence>
<evidence type="ECO:0000256" key="7">
    <source>
        <dbReference type="ARBA" id="ARBA00022827"/>
    </source>
</evidence>
<dbReference type="EMBL" id="JABENB010000001">
    <property type="protein sequence ID" value="NNG39223.1"/>
    <property type="molecule type" value="Genomic_DNA"/>
</dbReference>
<dbReference type="EC" id="1.14.13.59" evidence="4"/>
<evidence type="ECO:0000256" key="6">
    <source>
        <dbReference type="ARBA" id="ARBA00022630"/>
    </source>
</evidence>
<dbReference type="Proteomes" id="UP000557772">
    <property type="component" value="Unassembled WGS sequence"/>
</dbReference>
<evidence type="ECO:0000313" key="17">
    <source>
        <dbReference type="Proteomes" id="UP000557772"/>
    </source>
</evidence>
<evidence type="ECO:0000256" key="8">
    <source>
        <dbReference type="ARBA" id="ARBA00022857"/>
    </source>
</evidence>
<protein>
    <recommendedName>
        <fullName evidence="5">L-lysine N6-monooxygenase MbtG</fullName>
        <ecNumber evidence="4">1.14.13.59</ecNumber>
    </recommendedName>
    <alternativeName>
        <fullName evidence="14">Lysine 6-N-hydroxylase</fullName>
    </alternativeName>
    <alternativeName>
        <fullName evidence="13">Lysine N6-hydroxylase</fullName>
    </alternativeName>
    <alternativeName>
        <fullName evidence="11">Lysine-N-oxygenase</fullName>
    </alternativeName>
    <alternativeName>
        <fullName evidence="12">Mycobactin synthase protein G</fullName>
    </alternativeName>
</protein>
<dbReference type="Pfam" id="PF13434">
    <property type="entry name" value="Lys_Orn_oxgnase"/>
    <property type="match status" value="1"/>
</dbReference>
<dbReference type="PANTHER" id="PTHR42802">
    <property type="entry name" value="MONOOXYGENASE"/>
    <property type="match status" value="1"/>
</dbReference>
<dbReference type="PANTHER" id="PTHR42802:SF1">
    <property type="entry name" value="L-ORNITHINE N(5)-MONOOXYGENASE"/>
    <property type="match status" value="1"/>
</dbReference>
<comment type="cofactor">
    <cofactor evidence="1">
        <name>FAD</name>
        <dbReference type="ChEBI" id="CHEBI:57692"/>
    </cofactor>
</comment>
<accession>A0A849AH16</accession>
<evidence type="ECO:0000256" key="12">
    <source>
        <dbReference type="ARBA" id="ARBA00031158"/>
    </source>
</evidence>
<evidence type="ECO:0000256" key="5">
    <source>
        <dbReference type="ARBA" id="ARBA00016406"/>
    </source>
</evidence>
<reference evidence="16 17" key="1">
    <citation type="submission" date="2020-05" db="EMBL/GenBank/DDBJ databases">
        <title>Flexivirga sp. ID2601S isolated from air conditioner.</title>
        <authorList>
            <person name="Kim D.H."/>
        </authorList>
    </citation>
    <scope>NUCLEOTIDE SEQUENCE [LARGE SCALE GENOMIC DNA]</scope>
    <source>
        <strain evidence="16 17">ID2601S</strain>
    </source>
</reference>
<evidence type="ECO:0000256" key="1">
    <source>
        <dbReference type="ARBA" id="ARBA00001974"/>
    </source>
</evidence>
<dbReference type="InterPro" id="IPR025700">
    <property type="entry name" value="Lys/Orn_oxygenase"/>
</dbReference>
<evidence type="ECO:0000256" key="11">
    <source>
        <dbReference type="ARBA" id="ARBA00029939"/>
    </source>
</evidence>
<keyword evidence="9" id="KW-0560">Oxidoreductase</keyword>
<evidence type="ECO:0000256" key="14">
    <source>
        <dbReference type="ARBA" id="ARBA00032738"/>
    </source>
</evidence>
<gene>
    <name evidence="16" type="ORF">HJ588_08040</name>
</gene>
<organism evidence="16 17">
    <name type="scientific">Flexivirga aerilata</name>
    <dbReference type="NCBI Taxonomy" id="1656889"/>
    <lineage>
        <taxon>Bacteria</taxon>
        <taxon>Bacillati</taxon>
        <taxon>Actinomycetota</taxon>
        <taxon>Actinomycetes</taxon>
        <taxon>Micrococcales</taxon>
        <taxon>Dermacoccaceae</taxon>
        <taxon>Flexivirga</taxon>
    </lineage>
</organism>
<keyword evidence="8" id="KW-0521">NADP</keyword>
<evidence type="ECO:0000256" key="2">
    <source>
        <dbReference type="ARBA" id="ARBA00004924"/>
    </source>
</evidence>
<keyword evidence="6" id="KW-0285">Flavoprotein</keyword>
<dbReference type="Gene3D" id="3.50.50.60">
    <property type="entry name" value="FAD/NAD(P)-binding domain"/>
    <property type="match status" value="1"/>
</dbReference>
<comment type="caution">
    <text evidence="16">The sequence shown here is derived from an EMBL/GenBank/DDBJ whole genome shotgun (WGS) entry which is preliminary data.</text>
</comment>
<dbReference type="InterPro" id="IPR036188">
    <property type="entry name" value="FAD/NAD-bd_sf"/>
</dbReference>
<comment type="similarity">
    <text evidence="3">Belongs to the lysine N(6)-hydroxylase/L-ornithine N(5)-oxygenase family.</text>
</comment>
<sequence length="432" mass="48310">MTTHDFIGIGLGPFNLGLACLTEPLTDVEGVFLERGPSFDWHPGMMLPGVTLQVPFLADLVTLADPTSPFSFLNFLKQRGRIYPFYIRESFFPLRREYNEYCRWAADGLRSVRFGHDVRSVTYDEARGSYRVVSQRADSGELVEHHGRKLVLGTGSAPYLPPAAAGLAGDAIHNAHYLDHKAALQAKRSITVVGSGQSAAEVYSDLLGERETHGYQLNWVTRSPRFFPLEYTKLTLELTSPDYIDYFSGLPEDDRYRLAGQQKALSKGIDADLINDIFDELYAQSLHSSPTTRLLTNTSVEQASYDAATGCYTLGLHHHEQDRRFTLETEGLVFATGYHHPMPDFLAPIRDRLRFDRRGRFDIARNYTVDRDGRSVFVQSAGEHVHSVSSPDLGMGAYRNSCIVRELTGREVYPVEKSIAFQEFGAPAGAIS</sequence>
<evidence type="ECO:0000256" key="13">
    <source>
        <dbReference type="ARBA" id="ARBA00032493"/>
    </source>
</evidence>
<proteinExistence type="inferred from homology"/>
<evidence type="ECO:0000256" key="4">
    <source>
        <dbReference type="ARBA" id="ARBA00013076"/>
    </source>
</evidence>
<dbReference type="SUPFAM" id="SSF51905">
    <property type="entry name" value="FAD/NAD(P)-binding domain"/>
    <property type="match status" value="1"/>
</dbReference>
<name>A0A849AH16_9MICO</name>
<keyword evidence="7" id="KW-0274">FAD</keyword>
<dbReference type="AlphaFoldDB" id="A0A849AH16"/>
<dbReference type="GO" id="GO:0047091">
    <property type="term" value="F:L-lysine 6-monooxygenase (NADPH) activity"/>
    <property type="evidence" value="ECO:0007669"/>
    <property type="project" value="UniProtKB-EC"/>
</dbReference>
<evidence type="ECO:0000313" key="16">
    <source>
        <dbReference type="EMBL" id="NNG39223.1"/>
    </source>
</evidence>
<dbReference type="RefSeq" id="WP_171153789.1">
    <property type="nucleotide sequence ID" value="NZ_JABENB010000001.1"/>
</dbReference>
<evidence type="ECO:0000256" key="3">
    <source>
        <dbReference type="ARBA" id="ARBA00007588"/>
    </source>
</evidence>
<evidence type="ECO:0000256" key="9">
    <source>
        <dbReference type="ARBA" id="ARBA00023002"/>
    </source>
</evidence>